<proteinExistence type="inferred from homology"/>
<keyword evidence="5 9" id="KW-0653">Protein transport</keyword>
<keyword evidence="2 9" id="KW-0813">Transport</keyword>
<evidence type="ECO:0000256" key="1">
    <source>
        <dbReference type="ARBA" id="ARBA00004162"/>
    </source>
</evidence>
<dbReference type="NCBIfam" id="TIGR01411">
    <property type="entry name" value="tatAE"/>
    <property type="match status" value="1"/>
</dbReference>
<gene>
    <name evidence="9 11" type="primary">tatA</name>
    <name evidence="11" type="ORF">U7230_02930</name>
</gene>
<evidence type="ECO:0000313" key="12">
    <source>
        <dbReference type="Proteomes" id="UP001332192"/>
    </source>
</evidence>
<evidence type="ECO:0000256" key="6">
    <source>
        <dbReference type="ARBA" id="ARBA00022989"/>
    </source>
</evidence>
<accession>A0ABZ1BYV3</accession>
<evidence type="ECO:0000256" key="8">
    <source>
        <dbReference type="ARBA" id="ARBA00023136"/>
    </source>
</evidence>
<feature type="compositionally biased region" description="Basic and acidic residues" evidence="10">
    <location>
        <begin position="43"/>
        <end position="58"/>
    </location>
</feature>
<dbReference type="NCBIfam" id="NF011430">
    <property type="entry name" value="PRK14861.1"/>
    <property type="match status" value="1"/>
</dbReference>
<keyword evidence="7 9" id="KW-0811">Translocation</keyword>
<feature type="compositionally biased region" description="Polar residues" evidence="10">
    <location>
        <begin position="59"/>
        <end position="69"/>
    </location>
</feature>
<evidence type="ECO:0000256" key="2">
    <source>
        <dbReference type="ARBA" id="ARBA00022448"/>
    </source>
</evidence>
<dbReference type="Gene3D" id="1.20.5.3310">
    <property type="match status" value="1"/>
</dbReference>
<dbReference type="HAMAP" id="MF_00236">
    <property type="entry name" value="TatA_E"/>
    <property type="match status" value="1"/>
</dbReference>
<keyword evidence="8 9" id="KW-0472">Membrane</keyword>
<keyword evidence="4 9" id="KW-0812">Transmembrane</keyword>
<name>A0ABZ1BYV3_9FIRM</name>
<dbReference type="InterPro" id="IPR003369">
    <property type="entry name" value="TatA/B/E"/>
</dbReference>
<dbReference type="PRINTS" id="PR01506">
    <property type="entry name" value="TATBPROTEIN"/>
</dbReference>
<comment type="subunit">
    <text evidence="9">Forms a complex with TatC.</text>
</comment>
<evidence type="ECO:0000313" key="11">
    <source>
        <dbReference type="EMBL" id="WRP17981.1"/>
    </source>
</evidence>
<dbReference type="RefSeq" id="WP_324717252.1">
    <property type="nucleotide sequence ID" value="NZ_CP141615.1"/>
</dbReference>
<comment type="similarity">
    <text evidence="9">Belongs to the TatA/E family.</text>
</comment>
<evidence type="ECO:0000256" key="5">
    <source>
        <dbReference type="ARBA" id="ARBA00022927"/>
    </source>
</evidence>
<organism evidence="11 12">
    <name type="scientific">Carboxydichorda subterranea</name>
    <dbReference type="NCBI Taxonomy" id="3109565"/>
    <lineage>
        <taxon>Bacteria</taxon>
        <taxon>Bacillati</taxon>
        <taxon>Bacillota</taxon>
        <taxon>Limnochordia</taxon>
        <taxon>Limnochordales</taxon>
        <taxon>Geochordaceae</taxon>
        <taxon>Carboxydichorda</taxon>
    </lineage>
</organism>
<dbReference type="PANTHER" id="PTHR42982">
    <property type="entry name" value="SEC-INDEPENDENT PROTEIN TRANSLOCASE PROTEIN TATA"/>
    <property type="match status" value="1"/>
</dbReference>
<dbReference type="InterPro" id="IPR006312">
    <property type="entry name" value="TatA/E"/>
</dbReference>
<dbReference type="Pfam" id="PF02416">
    <property type="entry name" value="TatA_B_E"/>
    <property type="match status" value="1"/>
</dbReference>
<evidence type="ECO:0000256" key="10">
    <source>
        <dbReference type="SAM" id="MobiDB-lite"/>
    </source>
</evidence>
<dbReference type="Proteomes" id="UP001332192">
    <property type="component" value="Chromosome"/>
</dbReference>
<evidence type="ECO:0000256" key="9">
    <source>
        <dbReference type="HAMAP-Rule" id="MF_00236"/>
    </source>
</evidence>
<feature type="region of interest" description="Disordered" evidence="10">
    <location>
        <begin position="43"/>
        <end position="69"/>
    </location>
</feature>
<comment type="function">
    <text evidence="9">Part of the twin-arginine translocation (Tat) system that transports large folded proteins containing a characteristic twin-arginine motif in their signal peptide across membranes. TatA could form the protein-conducting channel of the Tat system.</text>
</comment>
<keyword evidence="6 9" id="KW-1133">Transmembrane helix</keyword>
<evidence type="ECO:0000256" key="3">
    <source>
        <dbReference type="ARBA" id="ARBA00022475"/>
    </source>
</evidence>
<protein>
    <recommendedName>
        <fullName evidence="9">Sec-independent protein translocase protein TatA</fullName>
    </recommendedName>
</protein>
<keyword evidence="12" id="KW-1185">Reference proteome</keyword>
<evidence type="ECO:0000256" key="7">
    <source>
        <dbReference type="ARBA" id="ARBA00023010"/>
    </source>
</evidence>
<sequence>MPNIGPTELLVILLLALIIFGPGKLPQLGRAIGQSFREFKESVSGARQEHAETADKSKGQQASGTGPQA</sequence>
<keyword evidence="3 9" id="KW-1003">Cell membrane</keyword>
<evidence type="ECO:0000256" key="4">
    <source>
        <dbReference type="ARBA" id="ARBA00022692"/>
    </source>
</evidence>
<reference evidence="11 12" key="1">
    <citation type="journal article" date="2024" name="Front. Microbiol.">
        <title>Novel thermophilic genera Geochorda gen. nov. and Carboxydochorda gen. nov. from the deep terrestrial subsurface reveal the ecophysiological diversity in the class Limnochordia.</title>
        <authorList>
            <person name="Karnachuk O.V."/>
            <person name="Lukina A.P."/>
            <person name="Avakyan M.R."/>
            <person name="Kadnikov V.V."/>
            <person name="Begmatov S."/>
            <person name="Beletsky A.V."/>
            <person name="Vlasova K.G."/>
            <person name="Novikov A.A."/>
            <person name="Shcherbakova V.A."/>
            <person name="Mardanov A.V."/>
            <person name="Ravin N.V."/>
        </authorList>
    </citation>
    <scope>NUCLEOTIDE SEQUENCE [LARGE SCALE GENOMIC DNA]</scope>
    <source>
        <strain evidence="11 12">L945</strain>
    </source>
</reference>
<dbReference type="PANTHER" id="PTHR42982:SF1">
    <property type="entry name" value="SEC-INDEPENDENT PROTEIN TRANSLOCASE PROTEIN TATA"/>
    <property type="match status" value="1"/>
</dbReference>
<dbReference type="EMBL" id="CP141615">
    <property type="protein sequence ID" value="WRP17981.1"/>
    <property type="molecule type" value="Genomic_DNA"/>
</dbReference>
<comment type="subcellular location">
    <subcellularLocation>
        <location evidence="1 9">Cell membrane</location>
        <topology evidence="1 9">Single-pass membrane protein</topology>
    </subcellularLocation>
</comment>